<sequence length="403" mass="46277">MSNTISSLSEVIDSLHATPKYQDDGYSMVRVVDVENDFLSLEGCFKVDKETYLNHNKKHHPVRGDIIITRVGSYGMVGYVDIDDKFCLGQNLSIIHPENIFDGKFLYYYILSPFMQKVIYGNIGGSAYKSLGLEEIRKLPLKIEGLNRKRIGEFLYIIDKKIHTNKKIISTLESMAKTLYDYWFVQFDFPDANGRPYKTSGGKMIWNEELGREIPEGWQILSLKELASYSTERISSSEMTRQNYVGMDNMIANRCGIKESEYDPPEGDMIRFKANYILLGNIRPYFKKIWLAGYNGGCSPDVLAIMPNEDSISEFVYTTLSQDTFFDYDTAGAKGTKMPRGDKDHIMSYPIPWNKKLAIIFGERLRAGYKMRNKLMIENKSLTKLRDFLLPMLMNGQVGFKET</sequence>
<dbReference type="Gene3D" id="3.90.220.20">
    <property type="entry name" value="DNA methylase specificity domains"/>
    <property type="match status" value="2"/>
</dbReference>
<dbReference type="RefSeq" id="WP_039206969.1">
    <property type="nucleotide sequence ID" value="NZ_JSCE01000091.1"/>
</dbReference>
<evidence type="ECO:0000259" key="4">
    <source>
        <dbReference type="Pfam" id="PF01420"/>
    </source>
</evidence>
<organism evidence="5 6">
    <name type="scientific">Anaerovibrio lipolyticus</name>
    <dbReference type="NCBI Taxonomy" id="82374"/>
    <lineage>
        <taxon>Bacteria</taxon>
        <taxon>Bacillati</taxon>
        <taxon>Bacillota</taxon>
        <taxon>Negativicutes</taxon>
        <taxon>Selenomonadales</taxon>
        <taxon>Selenomonadaceae</taxon>
        <taxon>Anaerovibrio</taxon>
    </lineage>
</organism>
<evidence type="ECO:0000256" key="3">
    <source>
        <dbReference type="ARBA" id="ARBA00023125"/>
    </source>
</evidence>
<dbReference type="Proteomes" id="UP000030993">
    <property type="component" value="Unassembled WGS sequence"/>
</dbReference>
<dbReference type="InterPro" id="IPR052021">
    <property type="entry name" value="Type-I_RS_S_subunit"/>
</dbReference>
<gene>
    <name evidence="5" type="ORF">NZ47_04640</name>
</gene>
<dbReference type="GO" id="GO:0009307">
    <property type="term" value="P:DNA restriction-modification system"/>
    <property type="evidence" value="ECO:0007669"/>
    <property type="project" value="UniProtKB-KW"/>
</dbReference>
<dbReference type="InterPro" id="IPR044946">
    <property type="entry name" value="Restrct_endonuc_typeI_TRD_sf"/>
</dbReference>
<dbReference type="AlphaFoldDB" id="A0A0B2K0V5"/>
<keyword evidence="2" id="KW-0680">Restriction system</keyword>
<dbReference type="InterPro" id="IPR000055">
    <property type="entry name" value="Restrct_endonuc_typeI_TRD"/>
</dbReference>
<dbReference type="GO" id="GO:0003677">
    <property type="term" value="F:DNA binding"/>
    <property type="evidence" value="ECO:0007669"/>
    <property type="project" value="UniProtKB-KW"/>
</dbReference>
<comment type="similarity">
    <text evidence="1">Belongs to the type-I restriction system S methylase family.</text>
</comment>
<reference evidence="5 6" key="1">
    <citation type="journal article" date="2013" name="PLoS ONE">
        <title>Identification and characterization of three novel lipases belonging to families II and V from Anaerovibrio lipolyticus 5ST.</title>
        <authorList>
            <person name="Prive F."/>
            <person name="Kaderbhai N.N."/>
            <person name="Girdwood S."/>
            <person name="Worgan H.J."/>
            <person name="Pinloche E."/>
            <person name="Scollan N.D."/>
            <person name="Huws S.A."/>
            <person name="Newbold C.J."/>
        </authorList>
    </citation>
    <scope>NUCLEOTIDE SEQUENCE [LARGE SCALE GENOMIC DNA]</scope>
    <source>
        <strain evidence="5 6">5S</strain>
    </source>
</reference>
<evidence type="ECO:0000313" key="6">
    <source>
        <dbReference type="Proteomes" id="UP000030993"/>
    </source>
</evidence>
<keyword evidence="6" id="KW-1185">Reference proteome</keyword>
<dbReference type="PANTHER" id="PTHR30408">
    <property type="entry name" value="TYPE-1 RESTRICTION ENZYME ECOKI SPECIFICITY PROTEIN"/>
    <property type="match status" value="1"/>
</dbReference>
<dbReference type="PANTHER" id="PTHR30408:SF13">
    <property type="entry name" value="TYPE I RESTRICTION ENZYME HINDI SPECIFICITY SUBUNIT"/>
    <property type="match status" value="1"/>
</dbReference>
<keyword evidence="3" id="KW-0238">DNA-binding</keyword>
<evidence type="ECO:0000256" key="1">
    <source>
        <dbReference type="ARBA" id="ARBA00010923"/>
    </source>
</evidence>
<dbReference type="EMBL" id="JSCE01000091">
    <property type="protein sequence ID" value="KHM52466.1"/>
    <property type="molecule type" value="Genomic_DNA"/>
</dbReference>
<protein>
    <recommendedName>
        <fullName evidence="4">Type I restriction modification DNA specificity domain-containing protein</fullName>
    </recommendedName>
</protein>
<comment type="caution">
    <text evidence="5">The sequence shown here is derived from an EMBL/GenBank/DDBJ whole genome shotgun (WGS) entry which is preliminary data.</text>
</comment>
<dbReference type="Pfam" id="PF01420">
    <property type="entry name" value="Methylase_S"/>
    <property type="match status" value="1"/>
</dbReference>
<name>A0A0B2K0V5_9FIRM</name>
<proteinExistence type="inferred from homology"/>
<accession>A0A0B2K0V5</accession>
<dbReference type="STRING" id="82374.NZ47_04640"/>
<evidence type="ECO:0000313" key="5">
    <source>
        <dbReference type="EMBL" id="KHM52466.1"/>
    </source>
</evidence>
<dbReference type="SUPFAM" id="SSF116734">
    <property type="entry name" value="DNA methylase specificity domain"/>
    <property type="match status" value="2"/>
</dbReference>
<feature type="domain" description="Type I restriction modification DNA specificity" evidence="4">
    <location>
        <begin position="20"/>
        <end position="173"/>
    </location>
</feature>
<evidence type="ECO:0000256" key="2">
    <source>
        <dbReference type="ARBA" id="ARBA00022747"/>
    </source>
</evidence>